<feature type="region of interest" description="Disordered" evidence="10">
    <location>
        <begin position="454"/>
        <end position="485"/>
    </location>
</feature>
<dbReference type="PROSITE" id="PS50157">
    <property type="entry name" value="ZINC_FINGER_C2H2_2"/>
    <property type="match status" value="8"/>
</dbReference>
<feature type="domain" description="C2H2-type" evidence="11">
    <location>
        <begin position="428"/>
        <end position="456"/>
    </location>
</feature>
<dbReference type="FunFam" id="3.30.160.60:FF:002169">
    <property type="entry name" value="Zgc:174573"/>
    <property type="match status" value="1"/>
</dbReference>
<feature type="domain" description="C2H2-type" evidence="11">
    <location>
        <begin position="288"/>
        <end position="315"/>
    </location>
</feature>
<dbReference type="GO" id="GO:0008270">
    <property type="term" value="F:zinc ion binding"/>
    <property type="evidence" value="ECO:0007669"/>
    <property type="project" value="UniProtKB-KW"/>
</dbReference>
<reference evidence="12" key="2">
    <citation type="submission" date="2022-10" db="EMBL/GenBank/DDBJ databases">
        <authorList>
            <consortium name="ENA_rothamsted_submissions"/>
            <consortium name="culmorum"/>
            <person name="King R."/>
        </authorList>
    </citation>
    <scope>NUCLEOTIDE SEQUENCE</scope>
</reference>
<dbReference type="SMART" id="SM00355">
    <property type="entry name" value="ZnF_C2H2"/>
    <property type="match status" value="10"/>
</dbReference>
<keyword evidence="8" id="KW-0539">Nucleus</keyword>
<dbReference type="GO" id="GO:0001227">
    <property type="term" value="F:DNA-binding transcription repressor activity, RNA polymerase II-specific"/>
    <property type="evidence" value="ECO:0007669"/>
    <property type="project" value="TreeGrafter"/>
</dbReference>
<evidence type="ECO:0000256" key="2">
    <source>
        <dbReference type="ARBA" id="ARBA00022723"/>
    </source>
</evidence>
<dbReference type="InterPro" id="IPR013087">
    <property type="entry name" value="Znf_C2H2_type"/>
</dbReference>
<dbReference type="OrthoDB" id="3437960at2759"/>
<evidence type="ECO:0000313" key="12">
    <source>
        <dbReference type="EMBL" id="CAH1155144.1"/>
    </source>
</evidence>
<evidence type="ECO:0000256" key="6">
    <source>
        <dbReference type="ARBA" id="ARBA00023015"/>
    </source>
</evidence>
<reference evidence="12" key="1">
    <citation type="submission" date="2022-01" db="EMBL/GenBank/DDBJ databases">
        <authorList>
            <person name="King R."/>
        </authorList>
    </citation>
    <scope>NUCLEOTIDE SEQUENCE</scope>
</reference>
<feature type="domain" description="C2H2-type" evidence="11">
    <location>
        <begin position="229"/>
        <end position="257"/>
    </location>
</feature>
<dbReference type="GO" id="GO:0000978">
    <property type="term" value="F:RNA polymerase II cis-regulatory region sequence-specific DNA binding"/>
    <property type="evidence" value="ECO:0007669"/>
    <property type="project" value="TreeGrafter"/>
</dbReference>
<dbReference type="PANTHER" id="PTHR24399:SF23">
    <property type="entry name" value="C2H2-TYPE DOMAIN-CONTAINING PROTEIN"/>
    <property type="match status" value="1"/>
</dbReference>
<evidence type="ECO:0000256" key="1">
    <source>
        <dbReference type="ARBA" id="ARBA00004123"/>
    </source>
</evidence>
<feature type="compositionally biased region" description="Basic and acidic residues" evidence="10">
    <location>
        <begin position="455"/>
        <end position="476"/>
    </location>
</feature>
<evidence type="ECO:0000256" key="3">
    <source>
        <dbReference type="ARBA" id="ARBA00022737"/>
    </source>
</evidence>
<keyword evidence="7" id="KW-0804">Transcription</keyword>
<feature type="domain" description="C2H2-type" evidence="11">
    <location>
        <begin position="258"/>
        <end position="285"/>
    </location>
</feature>
<proteinExistence type="predicted"/>
<dbReference type="InterPro" id="IPR036236">
    <property type="entry name" value="Znf_C2H2_sf"/>
</dbReference>
<comment type="subcellular location">
    <subcellularLocation>
        <location evidence="1">Nucleus</location>
    </subcellularLocation>
</comment>
<dbReference type="FunFam" id="3.30.160.60:FF:000110">
    <property type="entry name" value="Zinc finger protein-like"/>
    <property type="match status" value="1"/>
</dbReference>
<feature type="domain" description="C2H2-type" evidence="11">
    <location>
        <begin position="372"/>
        <end position="399"/>
    </location>
</feature>
<keyword evidence="6" id="KW-0805">Transcription regulation</keyword>
<evidence type="ECO:0000259" key="11">
    <source>
        <dbReference type="PROSITE" id="PS50157"/>
    </source>
</evidence>
<evidence type="ECO:0000256" key="10">
    <source>
        <dbReference type="SAM" id="MobiDB-lite"/>
    </source>
</evidence>
<keyword evidence="2" id="KW-0479">Metal-binding</keyword>
<accession>A0A9P0DHT0</accession>
<evidence type="ECO:0000313" key="13">
    <source>
        <dbReference type="Proteomes" id="UP001153737"/>
    </source>
</evidence>
<organism evidence="12 13">
    <name type="scientific">Phaedon cochleariae</name>
    <name type="common">Mustard beetle</name>
    <dbReference type="NCBI Taxonomy" id="80249"/>
    <lineage>
        <taxon>Eukaryota</taxon>
        <taxon>Metazoa</taxon>
        <taxon>Ecdysozoa</taxon>
        <taxon>Arthropoda</taxon>
        <taxon>Hexapoda</taxon>
        <taxon>Insecta</taxon>
        <taxon>Pterygota</taxon>
        <taxon>Neoptera</taxon>
        <taxon>Endopterygota</taxon>
        <taxon>Coleoptera</taxon>
        <taxon>Polyphaga</taxon>
        <taxon>Cucujiformia</taxon>
        <taxon>Chrysomeloidea</taxon>
        <taxon>Chrysomelidae</taxon>
        <taxon>Chrysomelinae</taxon>
        <taxon>Chrysomelini</taxon>
        <taxon>Phaedon</taxon>
    </lineage>
</organism>
<dbReference type="PANTHER" id="PTHR24399">
    <property type="entry name" value="ZINC FINGER AND BTB DOMAIN-CONTAINING"/>
    <property type="match status" value="1"/>
</dbReference>
<keyword evidence="5" id="KW-0862">Zinc</keyword>
<evidence type="ECO:0000256" key="4">
    <source>
        <dbReference type="ARBA" id="ARBA00022771"/>
    </source>
</evidence>
<dbReference type="SUPFAM" id="SSF57667">
    <property type="entry name" value="beta-beta-alpha zinc fingers"/>
    <property type="match status" value="5"/>
</dbReference>
<dbReference type="FunFam" id="3.30.160.60:FF:000624">
    <property type="entry name" value="zinc finger protein 697"/>
    <property type="match status" value="1"/>
</dbReference>
<sequence length="613" mass="69922">MESTFPGVSSFPDIKVEFSEFNIGDNILKNDFSSDEDSLNGAHLNFELNNDTDSEDLDSLTKTVRKNRRKASAPQRAVQIESSQAGFIENSSESSQDNMDSLNFTSIQNLSFRLKDDSLLDFGDSEDICEDMLENISEDDIFKDLQEEADGETLDEEMIDNVKEEWRAHWGVKCNMCEQVFPFKTEFDKHYISSYKLNPVYTCTFCNKSAEKYSTFRSHCYRHITEGRYKCQECPKGFSLQSMLHVHVMAKHTKAKPFMCEECGRSFVTKPGLKIHMKKHKTETKEDYPCVECGKVLHTRGGLTSHMNVHRLGRRFMCDVCGKTFTQKVNMQQHVKQHTGDKPHSCSKCGKTFAEKSHLVRHFSFHSEVRPFKCEVCQKMYKTERCLKVHSLVHAAARPFVCGYCSKGFLSSTKLKQHYNIHTGERPYKCKYCDRTFTNYPNWLKHTRRRHKVDHKTGAELEAKPDASRAPVKEEGSLPATPGSVGAEKLEVETATRTFNGELTHKIETSESNSTILSSVSDIGILGDVNLTRAEEVFLQQAQQGMFGYPILDDKFFGQQMDFLTATSSTSMNILVPYFQTTLPNHQTILQHTAQNNLPVQLNDLNLSFVLES</sequence>
<protein>
    <recommendedName>
        <fullName evidence="11">C2H2-type domain-containing protein</fullName>
    </recommendedName>
</protein>
<gene>
    <name evidence="12" type="ORF">PHAECO_LOCUS5548</name>
</gene>
<evidence type="ECO:0000256" key="9">
    <source>
        <dbReference type="PROSITE-ProRule" id="PRU00042"/>
    </source>
</evidence>
<feature type="domain" description="C2H2-type" evidence="11">
    <location>
        <begin position="344"/>
        <end position="371"/>
    </location>
</feature>
<keyword evidence="13" id="KW-1185">Reference proteome</keyword>
<dbReference type="FunFam" id="3.30.160.60:FF:004084">
    <property type="match status" value="1"/>
</dbReference>
<dbReference type="GO" id="GO:0005654">
    <property type="term" value="C:nucleoplasm"/>
    <property type="evidence" value="ECO:0007669"/>
    <property type="project" value="TreeGrafter"/>
</dbReference>
<evidence type="ECO:0000256" key="8">
    <source>
        <dbReference type="ARBA" id="ARBA00023242"/>
    </source>
</evidence>
<dbReference type="AlphaFoldDB" id="A0A9P0DHT0"/>
<dbReference type="Pfam" id="PF00096">
    <property type="entry name" value="zf-C2H2"/>
    <property type="match status" value="6"/>
</dbReference>
<keyword evidence="3" id="KW-0677">Repeat</keyword>
<evidence type="ECO:0000256" key="5">
    <source>
        <dbReference type="ARBA" id="ARBA00022833"/>
    </source>
</evidence>
<feature type="domain" description="C2H2-type" evidence="11">
    <location>
        <begin position="400"/>
        <end position="427"/>
    </location>
</feature>
<keyword evidence="4 9" id="KW-0863">Zinc-finger</keyword>
<dbReference type="Proteomes" id="UP001153737">
    <property type="component" value="Chromosome 17"/>
</dbReference>
<feature type="domain" description="C2H2-type" evidence="11">
    <location>
        <begin position="316"/>
        <end position="343"/>
    </location>
</feature>
<dbReference type="EMBL" id="OU896723">
    <property type="protein sequence ID" value="CAH1155144.1"/>
    <property type="molecule type" value="Genomic_DNA"/>
</dbReference>
<dbReference type="PROSITE" id="PS00028">
    <property type="entry name" value="ZINC_FINGER_C2H2_1"/>
    <property type="match status" value="8"/>
</dbReference>
<name>A0A9P0DHT0_PHACE</name>
<dbReference type="FunFam" id="3.30.160.60:FF:001397">
    <property type="entry name" value="Datilografo, isoform A"/>
    <property type="match status" value="1"/>
</dbReference>
<dbReference type="Gene3D" id="3.30.160.60">
    <property type="entry name" value="Classic Zinc Finger"/>
    <property type="match status" value="7"/>
</dbReference>
<evidence type="ECO:0000256" key="7">
    <source>
        <dbReference type="ARBA" id="ARBA00023163"/>
    </source>
</evidence>